<evidence type="ECO:0000256" key="9">
    <source>
        <dbReference type="ARBA" id="ARBA00024074"/>
    </source>
</evidence>
<evidence type="ECO:0000256" key="6">
    <source>
        <dbReference type="ARBA" id="ARBA00022833"/>
    </source>
</evidence>
<evidence type="ECO:0000256" key="4">
    <source>
        <dbReference type="ARBA" id="ARBA00022553"/>
    </source>
</evidence>
<dbReference type="PROSITE" id="PS00065">
    <property type="entry name" value="D_2_HYDROXYACID_DH_1"/>
    <property type="match status" value="1"/>
</dbReference>
<dbReference type="InterPro" id="IPR020843">
    <property type="entry name" value="ER"/>
</dbReference>
<keyword evidence="5 11" id="KW-0479">Metal-binding</keyword>
<dbReference type="EC" id="1.1.1.2" evidence="9"/>
<reference evidence="13" key="3">
    <citation type="submission" date="2025-07" db="EMBL/GenBank/DDBJ databases">
        <authorList>
            <consortium name="NCBI Genome Project"/>
        </authorList>
    </citation>
    <scope>NUCLEOTIDE SEQUENCE</scope>
    <source>
        <strain evidence="13">CBS432</strain>
    </source>
</reference>
<dbReference type="OrthoDB" id="1879366at2759"/>
<dbReference type="PANTHER" id="PTHR42683">
    <property type="entry name" value="ALDEHYDE REDUCTASE"/>
    <property type="match status" value="1"/>
</dbReference>
<evidence type="ECO:0000256" key="11">
    <source>
        <dbReference type="RuleBase" id="RU361277"/>
    </source>
</evidence>
<dbReference type="InterPro" id="IPR036291">
    <property type="entry name" value="NAD(P)-bd_dom_sf"/>
</dbReference>
<dbReference type="InterPro" id="IPR013149">
    <property type="entry name" value="ADH-like_C"/>
</dbReference>
<dbReference type="SMART" id="SM00829">
    <property type="entry name" value="PKS_ER"/>
    <property type="match status" value="1"/>
</dbReference>
<dbReference type="Gene3D" id="3.40.50.720">
    <property type="entry name" value="NAD(P)-binding Rossmann-like Domain"/>
    <property type="match status" value="1"/>
</dbReference>
<dbReference type="AlphaFoldDB" id="A0A8B8UL43"/>
<evidence type="ECO:0000313" key="13">
    <source>
        <dbReference type="RefSeq" id="XP_033764499.1"/>
    </source>
</evidence>
<keyword evidence="7" id="KW-0521">NADP</keyword>
<dbReference type="SUPFAM" id="SSF50129">
    <property type="entry name" value="GroES-like"/>
    <property type="match status" value="1"/>
</dbReference>
<reference evidence="13" key="4">
    <citation type="submission" date="2025-08" db="UniProtKB">
        <authorList>
            <consortium name="RefSeq"/>
        </authorList>
    </citation>
    <scope>IDENTIFICATION</scope>
    <source>
        <strain evidence="13">CBS432</strain>
    </source>
</reference>
<organism evidence="13">
    <name type="scientific">Saccharomyces paradoxus</name>
    <name type="common">Yeast</name>
    <name type="synonym">Saccharomyces douglasii</name>
    <dbReference type="NCBI Taxonomy" id="27291"/>
    <lineage>
        <taxon>Eukaryota</taxon>
        <taxon>Fungi</taxon>
        <taxon>Dikarya</taxon>
        <taxon>Ascomycota</taxon>
        <taxon>Saccharomycotina</taxon>
        <taxon>Saccharomycetes</taxon>
        <taxon>Saccharomycetales</taxon>
        <taxon>Saccharomycetaceae</taxon>
        <taxon>Saccharomyces</taxon>
    </lineage>
</organism>
<feature type="domain" description="Enoyl reductase (ER)" evidence="12">
    <location>
        <begin position="16"/>
        <end position="352"/>
    </location>
</feature>
<name>A0A8B8UL43_SACPA</name>
<dbReference type="GO" id="GO:0006066">
    <property type="term" value="P:alcohol metabolic process"/>
    <property type="evidence" value="ECO:0007669"/>
    <property type="project" value="UniProtKB-ARBA"/>
</dbReference>
<dbReference type="InterPro" id="IPR013154">
    <property type="entry name" value="ADH-like_N"/>
</dbReference>
<comment type="subunit">
    <text evidence="3">Homodimer.</text>
</comment>
<reference evidence="13" key="2">
    <citation type="submission" date="2020-01" db="EMBL/GenBank/DDBJ databases">
        <title>Population-level Yeast Reference Genomes.</title>
        <authorList>
            <person name="Yue J.-X."/>
        </authorList>
    </citation>
    <scope>NUCLEOTIDE SEQUENCE</scope>
    <source>
        <strain evidence="13">CBS432</strain>
    </source>
</reference>
<sequence length="361" mass="39467">MPYPEKFQGIGISNARDWKHPTLVSFEPKLFGDHDVDIEIEVCGICGSDFHIAAGNWGPVPENQVLGHEIIGRVVKVGPKCHTGIKIGDRVGVGAQALACLQCERCKSDNEQYCTNDHVLTMWTPYKDGYIAQGGFASHVRLHEHFAIQIPENIPSPLAAPLLCGGITVFSPLLRNGCGPGKKVGIVGIGGIGHMGILLAKAMGAEVYAFSRGHSKRKDCTKLGANRYIATLEDKSWTEQYSNTLDLLVICSSSLSEVNFDNFVKVMKIGSSIVSIAAPEANEKLVLQPLGLMGISISSSAIGSRKEIEQLLKLVSEKNVKIWVEELPISEEGVHQAFTRMERGDVKYRIALVDYDKEFHK</sequence>
<protein>
    <recommendedName>
        <fullName evidence="9">alcohol dehydrogenase (NADP(+))</fullName>
        <ecNumber evidence="9">1.1.1.2</ecNumber>
    </recommendedName>
</protein>
<dbReference type="FunFam" id="3.40.50.720:FF:000158">
    <property type="entry name" value="Zinc-binding alcohol dehydrogenase"/>
    <property type="match status" value="1"/>
</dbReference>
<dbReference type="RefSeq" id="XP_033764499.1">
    <property type="nucleotide sequence ID" value="XM_033908608.1"/>
</dbReference>
<dbReference type="Pfam" id="PF00107">
    <property type="entry name" value="ADH_zinc_N"/>
    <property type="match status" value="1"/>
</dbReference>
<evidence type="ECO:0000256" key="7">
    <source>
        <dbReference type="ARBA" id="ARBA00022857"/>
    </source>
</evidence>
<dbReference type="InterPro" id="IPR002328">
    <property type="entry name" value="ADH_Zn_CS"/>
</dbReference>
<dbReference type="VEuPathDB" id="FungiDB:SPAR_B00060"/>
<comment type="catalytic activity">
    <reaction evidence="10">
        <text>a primary alcohol + NADP(+) = an aldehyde + NADPH + H(+)</text>
        <dbReference type="Rhea" id="RHEA:15937"/>
        <dbReference type="ChEBI" id="CHEBI:15378"/>
        <dbReference type="ChEBI" id="CHEBI:15734"/>
        <dbReference type="ChEBI" id="CHEBI:17478"/>
        <dbReference type="ChEBI" id="CHEBI:57783"/>
        <dbReference type="ChEBI" id="CHEBI:58349"/>
        <dbReference type="EC" id="1.1.1.2"/>
    </reaction>
    <physiologicalReaction direction="left-to-right" evidence="10">
        <dbReference type="Rhea" id="RHEA:15938"/>
    </physiologicalReaction>
    <physiologicalReaction direction="right-to-left" evidence="10">
        <dbReference type="Rhea" id="RHEA:15939"/>
    </physiologicalReaction>
</comment>
<evidence type="ECO:0000256" key="5">
    <source>
        <dbReference type="ARBA" id="ARBA00022723"/>
    </source>
</evidence>
<keyword evidence="4" id="KW-0597">Phosphoprotein</keyword>
<keyword evidence="6 11" id="KW-0862">Zinc</keyword>
<evidence type="ECO:0000256" key="8">
    <source>
        <dbReference type="ARBA" id="ARBA00023002"/>
    </source>
</evidence>
<reference evidence="13" key="1">
    <citation type="journal article" date="2017" name="Nat. Genet.">
        <title>Contrasting evolutionary genome dynamics between domesticated and wild yeasts.</title>
        <authorList>
            <person name="Yue J.X."/>
            <person name="Li J."/>
            <person name="Aigrain L."/>
            <person name="Hallin J."/>
            <person name="Persson K."/>
            <person name="Oliver K."/>
            <person name="Bergstrom A."/>
            <person name="Coupland P."/>
            <person name="Warringer J."/>
            <person name="Lagomarsino M.C."/>
            <person name="Fischer G."/>
            <person name="Durbin R."/>
            <person name="Liti G."/>
        </authorList>
    </citation>
    <scope>NUCLEOTIDE SEQUENCE</scope>
    <source>
        <strain evidence="13">CBS432</strain>
    </source>
</reference>
<keyword evidence="8" id="KW-0560">Oxidoreductase</keyword>
<accession>A0A8B8UL43</accession>
<comment type="similarity">
    <text evidence="2 11">Belongs to the zinc-containing alcohol dehydrogenase family.</text>
</comment>
<evidence type="ECO:0000256" key="3">
    <source>
        <dbReference type="ARBA" id="ARBA00011738"/>
    </source>
</evidence>
<dbReference type="SUPFAM" id="SSF51735">
    <property type="entry name" value="NAD(P)-binding Rossmann-fold domains"/>
    <property type="match status" value="1"/>
</dbReference>
<dbReference type="InterPro" id="IPR011032">
    <property type="entry name" value="GroES-like_sf"/>
</dbReference>
<dbReference type="GO" id="GO:0008270">
    <property type="term" value="F:zinc ion binding"/>
    <property type="evidence" value="ECO:0007669"/>
    <property type="project" value="InterPro"/>
</dbReference>
<dbReference type="Gene3D" id="3.90.180.10">
    <property type="entry name" value="Medium-chain alcohol dehydrogenases, catalytic domain"/>
    <property type="match status" value="1"/>
</dbReference>
<dbReference type="KEGG" id="spao:SPAR_B00060"/>
<dbReference type="InterPro" id="IPR047109">
    <property type="entry name" value="CAD-like"/>
</dbReference>
<dbReference type="Pfam" id="PF08240">
    <property type="entry name" value="ADH_N"/>
    <property type="match status" value="1"/>
</dbReference>
<evidence type="ECO:0000256" key="1">
    <source>
        <dbReference type="ARBA" id="ARBA00001947"/>
    </source>
</evidence>
<evidence type="ECO:0000256" key="10">
    <source>
        <dbReference type="ARBA" id="ARBA00050997"/>
    </source>
</evidence>
<dbReference type="InterPro" id="IPR029752">
    <property type="entry name" value="D-isomer_DH_CS1"/>
</dbReference>
<dbReference type="PROSITE" id="PS00059">
    <property type="entry name" value="ADH_ZINC"/>
    <property type="match status" value="1"/>
</dbReference>
<dbReference type="GeneID" id="54628690"/>
<evidence type="ECO:0000259" key="12">
    <source>
        <dbReference type="SMART" id="SM00829"/>
    </source>
</evidence>
<dbReference type="GO" id="GO:0008106">
    <property type="term" value="F:alcohol dehydrogenase (NADP+) activity"/>
    <property type="evidence" value="ECO:0007669"/>
    <property type="project" value="UniProtKB-EC"/>
</dbReference>
<evidence type="ECO:0000256" key="2">
    <source>
        <dbReference type="ARBA" id="ARBA00008072"/>
    </source>
</evidence>
<comment type="cofactor">
    <cofactor evidence="1 11">
        <name>Zn(2+)</name>
        <dbReference type="ChEBI" id="CHEBI:29105"/>
    </cofactor>
</comment>
<proteinExistence type="inferred from homology"/>
<gene>
    <name evidence="13" type="primary">ADH7</name>
    <name evidence="13" type="ORF">SPAR_B00060</name>
</gene>
<dbReference type="CDD" id="cd05283">
    <property type="entry name" value="CAD1"/>
    <property type="match status" value="1"/>
</dbReference>